<dbReference type="InterPro" id="IPR007833">
    <property type="entry name" value="Capsule_polysaccharide_synth"/>
</dbReference>
<accession>A0ABT1DD44</accession>
<gene>
    <name evidence="1" type="ORF">JYK14_27375</name>
</gene>
<proteinExistence type="predicted"/>
<dbReference type="Pfam" id="PF05159">
    <property type="entry name" value="Capsule_synth"/>
    <property type="match status" value="1"/>
</dbReference>
<evidence type="ECO:0000313" key="1">
    <source>
        <dbReference type="EMBL" id="MCO6419855.1"/>
    </source>
</evidence>
<reference evidence="1 2" key="1">
    <citation type="submission" date="2021-12" db="EMBL/GenBank/DDBJ databases">
        <title>Siccirubricoccus leaddurans sp. nov., a high concentration Zn2+ tolerance bacterium.</title>
        <authorList>
            <person name="Cao Y."/>
        </authorList>
    </citation>
    <scope>NUCLEOTIDE SEQUENCE [LARGE SCALE GENOMIC DNA]</scope>
    <source>
        <strain evidence="1 2">KC 17139</strain>
    </source>
</reference>
<protein>
    <submittedName>
        <fullName evidence="1">Capsular biosynthesis protein</fullName>
    </submittedName>
</protein>
<dbReference type="CDD" id="cd16441">
    <property type="entry name" value="beta_Kdo_transferase_KpsS"/>
    <property type="match status" value="1"/>
</dbReference>
<organism evidence="1 2">
    <name type="scientific">Siccirubricoccus soli</name>
    <dbReference type="NCBI Taxonomy" id="2899147"/>
    <lineage>
        <taxon>Bacteria</taxon>
        <taxon>Pseudomonadati</taxon>
        <taxon>Pseudomonadota</taxon>
        <taxon>Alphaproteobacteria</taxon>
        <taxon>Acetobacterales</taxon>
        <taxon>Roseomonadaceae</taxon>
        <taxon>Siccirubricoccus</taxon>
    </lineage>
</organism>
<dbReference type="RefSeq" id="WP_252956533.1">
    <property type="nucleotide sequence ID" value="NZ_JAFIRR010000237.1"/>
</dbReference>
<keyword evidence="2" id="KW-1185">Reference proteome</keyword>
<comment type="caution">
    <text evidence="1">The sequence shown here is derived from an EMBL/GenBank/DDBJ whole genome shotgun (WGS) entry which is preliminary data.</text>
</comment>
<evidence type="ECO:0000313" key="2">
    <source>
        <dbReference type="Proteomes" id="UP001523392"/>
    </source>
</evidence>
<dbReference type="EMBL" id="JAFIRR010000237">
    <property type="protein sequence ID" value="MCO6419855.1"/>
    <property type="molecule type" value="Genomic_DNA"/>
</dbReference>
<dbReference type="Proteomes" id="UP001523392">
    <property type="component" value="Unassembled WGS sequence"/>
</dbReference>
<name>A0ABT1DD44_9PROT</name>
<sequence length="436" mass="47850">MTTLARLDAPALAGSLVSVTKGAAPPRRFLFLQGPISPFFAEVAAGLRELGHVTFRINLCAGDRIFWHGGEVTEFRGAPAEWPGFVADFMDDQGITDLVLLGEQRPRHREAIEAARARGIAVTVTDFGYLRPDWIVVERDGMGPSSRFPRTPEAIRALAATCPEPDFKQRFGEDFSTQAVWDVTFHLASLFSWRFRRYESWLLHPPIPAYLGTGLRLLLRRRATRQDRALVAGLAARGPLYLFAMQMENDFSIRAYSRFEDNDTAIAEVVQSFARSAPAEAHLLVKVHPLDPGLKAWGRRIRRIAREAGVAGRVHYLPGALPMDEVIRACRGVVTINSTLGVRAIALGRAVRVLGQALYDIPGLTWQGGADAFWQEAPPPEPDLARDFLKAIAACLHVRGGYYARPGLDAAVAATVRRLHMDAVNVPLPGGVPPAG</sequence>